<feature type="transmembrane region" description="Helical" evidence="12">
    <location>
        <begin position="37"/>
        <end position="62"/>
    </location>
</feature>
<dbReference type="KEGG" id="lgi:LOTGIDRAFT_53969"/>
<feature type="domain" description="G-protein coupled receptors family 1 profile" evidence="13">
    <location>
        <begin position="16"/>
        <end position="272"/>
    </location>
</feature>
<evidence type="ECO:0000256" key="6">
    <source>
        <dbReference type="ARBA" id="ARBA00023157"/>
    </source>
</evidence>
<evidence type="ECO:0000256" key="11">
    <source>
        <dbReference type="RuleBase" id="RU000688"/>
    </source>
</evidence>
<protein>
    <recommendedName>
        <fullName evidence="13">G-protein coupled receptors family 1 profile domain-containing protein</fullName>
    </recommendedName>
</protein>
<dbReference type="RefSeq" id="XP_009064514.1">
    <property type="nucleotide sequence ID" value="XM_009066266.1"/>
</dbReference>
<dbReference type="GO" id="GO:0008188">
    <property type="term" value="F:neuropeptide receptor activity"/>
    <property type="evidence" value="ECO:0007669"/>
    <property type="project" value="InterPro"/>
</dbReference>
<dbReference type="InterPro" id="IPR017452">
    <property type="entry name" value="GPCR_Rhodpsn_7TM"/>
</dbReference>
<dbReference type="HOGENOM" id="CLU_009579_6_1_1"/>
<keyword evidence="3 12" id="KW-1133">Transmembrane helix</keyword>
<comment type="similarity">
    <text evidence="11">Belongs to the G-protein coupled receptor 1 family.</text>
</comment>
<proteinExistence type="inferred from homology"/>
<dbReference type="EMBL" id="KB203412">
    <property type="protein sequence ID" value="ESO84795.1"/>
    <property type="molecule type" value="Genomic_DNA"/>
</dbReference>
<dbReference type="PANTHER" id="PTHR24235:SF29">
    <property type="entry name" value="GH23382P"/>
    <property type="match status" value="1"/>
</dbReference>
<dbReference type="OrthoDB" id="10053194at2759"/>
<dbReference type="SUPFAM" id="SSF81321">
    <property type="entry name" value="Family A G protein-coupled receptor-like"/>
    <property type="match status" value="1"/>
</dbReference>
<keyword evidence="6" id="KW-1015">Disulfide bond</keyword>
<evidence type="ECO:0000256" key="12">
    <source>
        <dbReference type="SAM" id="Phobius"/>
    </source>
</evidence>
<keyword evidence="8" id="KW-0325">Glycoprotein</keyword>
<keyword evidence="7 11" id="KW-0675">Receptor</keyword>
<dbReference type="InterPro" id="IPR000276">
    <property type="entry name" value="GPCR_Rhodpsn"/>
</dbReference>
<reference evidence="14 15" key="1">
    <citation type="journal article" date="2013" name="Nature">
        <title>Insights into bilaterian evolution from three spiralian genomes.</title>
        <authorList>
            <person name="Simakov O."/>
            <person name="Marletaz F."/>
            <person name="Cho S.J."/>
            <person name="Edsinger-Gonzales E."/>
            <person name="Havlak P."/>
            <person name="Hellsten U."/>
            <person name="Kuo D.H."/>
            <person name="Larsson T."/>
            <person name="Lv J."/>
            <person name="Arendt D."/>
            <person name="Savage R."/>
            <person name="Osoegawa K."/>
            <person name="de Jong P."/>
            <person name="Grimwood J."/>
            <person name="Chapman J.A."/>
            <person name="Shapiro H."/>
            <person name="Aerts A."/>
            <person name="Otillar R.P."/>
            <person name="Terry A.Y."/>
            <person name="Boore J.L."/>
            <person name="Grigoriev I.V."/>
            <person name="Lindberg D.R."/>
            <person name="Seaver E.C."/>
            <person name="Weisblat D.A."/>
            <person name="Putnam N.H."/>
            <person name="Rokhsar D.S."/>
        </authorList>
    </citation>
    <scope>NUCLEOTIDE SEQUENCE [LARGE SCALE GENOMIC DNA]</scope>
</reference>
<feature type="transmembrane region" description="Helical" evidence="12">
    <location>
        <begin position="164"/>
        <end position="186"/>
    </location>
</feature>
<evidence type="ECO:0000259" key="13">
    <source>
        <dbReference type="PROSITE" id="PS50262"/>
    </source>
</evidence>
<dbReference type="Pfam" id="PF00001">
    <property type="entry name" value="7tm_1"/>
    <property type="match status" value="1"/>
</dbReference>
<evidence type="ECO:0000256" key="10">
    <source>
        <dbReference type="ARBA" id="ARBA00025478"/>
    </source>
</evidence>
<evidence type="ECO:0000256" key="4">
    <source>
        <dbReference type="ARBA" id="ARBA00023040"/>
    </source>
</evidence>
<dbReference type="PANTHER" id="PTHR24235">
    <property type="entry name" value="NEUROPEPTIDE Y RECEPTOR"/>
    <property type="match status" value="1"/>
</dbReference>
<evidence type="ECO:0000256" key="3">
    <source>
        <dbReference type="ARBA" id="ARBA00022989"/>
    </source>
</evidence>
<evidence type="ECO:0000256" key="1">
    <source>
        <dbReference type="ARBA" id="ARBA00004141"/>
    </source>
</evidence>
<feature type="transmembrane region" description="Helical" evidence="12">
    <location>
        <begin position="256"/>
        <end position="275"/>
    </location>
</feature>
<evidence type="ECO:0000256" key="8">
    <source>
        <dbReference type="ARBA" id="ARBA00023180"/>
    </source>
</evidence>
<feature type="transmembrane region" description="Helical" evidence="12">
    <location>
        <begin position="74"/>
        <end position="95"/>
    </location>
</feature>
<accession>V3ZQL2</accession>
<keyword evidence="5 12" id="KW-0472">Membrane</keyword>
<dbReference type="PRINTS" id="PR00237">
    <property type="entry name" value="GPCRRHODOPSN"/>
</dbReference>
<sequence>FMIFLYSIICLVAIIGNGCVCFLVFSKRHMRTVTNFFIASLALSDMLMAIVCIPFTFVANLLVEWPYGYAFCPVLTYIQAVVVFLSAYTMLAISLERYVAIIYPFLPRLSKRKSILVICLCWILSWLTPLPTVITSRVVHYLDPMDNTTSEYCSEVWPTNNQRFSYSITIMILQYFIPLVVLIYTYSRIVHIVWLKDVPSVDDAHEGDPRKKAIKMMITVVGIYAICWLPLHVITITEDVVPTLYDAPYMRWVWTAAHWLAMSSCVYNPLIYWWMNSKFREGFKSI</sequence>
<feature type="non-terminal residue" evidence="14">
    <location>
        <position position="286"/>
    </location>
</feature>
<dbReference type="Gene3D" id="1.20.1070.10">
    <property type="entry name" value="Rhodopsin 7-helix transmembrane proteins"/>
    <property type="match status" value="1"/>
</dbReference>
<dbReference type="Proteomes" id="UP000030746">
    <property type="component" value="Unassembled WGS sequence"/>
</dbReference>
<keyword evidence="9 11" id="KW-0807">Transducer</keyword>
<evidence type="ECO:0000256" key="7">
    <source>
        <dbReference type="ARBA" id="ARBA00023170"/>
    </source>
</evidence>
<dbReference type="InterPro" id="IPR005395">
    <property type="entry name" value="NPFF_rcpt"/>
</dbReference>
<dbReference type="GO" id="GO:0016020">
    <property type="term" value="C:membrane"/>
    <property type="evidence" value="ECO:0007669"/>
    <property type="project" value="UniProtKB-SubCell"/>
</dbReference>
<dbReference type="STRING" id="225164.V3ZQL2"/>
<dbReference type="OMA" id="DMRIQHS"/>
<comment type="subcellular location">
    <subcellularLocation>
        <location evidence="1">Membrane</location>
        <topology evidence="1">Multi-pass membrane protein</topology>
    </subcellularLocation>
</comment>
<dbReference type="PROSITE" id="PS00237">
    <property type="entry name" value="G_PROTEIN_RECEP_F1_1"/>
    <property type="match status" value="1"/>
</dbReference>
<dbReference type="GeneID" id="20251263"/>
<evidence type="ECO:0000256" key="2">
    <source>
        <dbReference type="ARBA" id="ARBA00022692"/>
    </source>
</evidence>
<dbReference type="PROSITE" id="PS50262">
    <property type="entry name" value="G_PROTEIN_RECEP_F1_2"/>
    <property type="match status" value="1"/>
</dbReference>
<dbReference type="PRINTS" id="PR01570">
    <property type="entry name" value="NPFFRECEPTOR"/>
</dbReference>
<name>V3ZQL2_LOTGI</name>
<evidence type="ECO:0000256" key="9">
    <source>
        <dbReference type="ARBA" id="ARBA00023224"/>
    </source>
</evidence>
<feature type="transmembrane region" description="Helical" evidence="12">
    <location>
        <begin position="6"/>
        <end position="25"/>
    </location>
</feature>
<evidence type="ECO:0000256" key="5">
    <source>
        <dbReference type="ARBA" id="ARBA00023136"/>
    </source>
</evidence>
<keyword evidence="4 11" id="KW-0297">G-protein coupled receptor</keyword>
<feature type="transmembrane region" description="Helical" evidence="12">
    <location>
        <begin position="115"/>
        <end position="134"/>
    </location>
</feature>
<evidence type="ECO:0000313" key="15">
    <source>
        <dbReference type="Proteomes" id="UP000030746"/>
    </source>
</evidence>
<dbReference type="AlphaFoldDB" id="V3ZQL2"/>
<gene>
    <name evidence="14" type="ORF">LOTGIDRAFT_53969</name>
</gene>
<dbReference type="SMART" id="SM01381">
    <property type="entry name" value="7TM_GPCR_Srsx"/>
    <property type="match status" value="1"/>
</dbReference>
<feature type="non-terminal residue" evidence="14">
    <location>
        <position position="1"/>
    </location>
</feature>
<evidence type="ECO:0000313" key="14">
    <source>
        <dbReference type="EMBL" id="ESO84795.1"/>
    </source>
</evidence>
<feature type="transmembrane region" description="Helical" evidence="12">
    <location>
        <begin position="216"/>
        <end position="236"/>
    </location>
</feature>
<dbReference type="CTD" id="20251263"/>
<organism evidence="14 15">
    <name type="scientific">Lottia gigantea</name>
    <name type="common">Giant owl limpet</name>
    <dbReference type="NCBI Taxonomy" id="225164"/>
    <lineage>
        <taxon>Eukaryota</taxon>
        <taxon>Metazoa</taxon>
        <taxon>Spiralia</taxon>
        <taxon>Lophotrochozoa</taxon>
        <taxon>Mollusca</taxon>
        <taxon>Gastropoda</taxon>
        <taxon>Patellogastropoda</taxon>
        <taxon>Lottioidea</taxon>
        <taxon>Lottiidae</taxon>
        <taxon>Lottia</taxon>
    </lineage>
</organism>
<comment type="function">
    <text evidence="10">Receptor for NPAF (A-18-F-amide) and NPFF (F-8-F-amide) neuropeptides, also known as morphine-modulating peptides. Can also be activated by a variety of naturally occurring or synthetic FMRF-amide like ligands. This receptor mediates its action by association with G proteins that activate a phosphatidylinositol-calcium second messenger system.</text>
</comment>
<keyword evidence="2 11" id="KW-0812">Transmembrane</keyword>
<keyword evidence="15" id="KW-1185">Reference proteome</keyword>